<proteinExistence type="predicted"/>
<dbReference type="AlphaFoldDB" id="A0A2G5PG28"/>
<gene>
    <name evidence="1" type="ORF">CQY22_003285</name>
</gene>
<dbReference type="RefSeq" id="WP_090587673.1">
    <property type="nucleotide sequence ID" value="NZ_CP104302.1"/>
</dbReference>
<name>A0A2G5PG28_9MYCO</name>
<protein>
    <submittedName>
        <fullName evidence="1">Uncharacterized protein</fullName>
    </submittedName>
</protein>
<dbReference type="OrthoDB" id="4772708at2"/>
<evidence type="ECO:0000313" key="2">
    <source>
        <dbReference type="Proteomes" id="UP000230551"/>
    </source>
</evidence>
<sequence length="269" mass="29310">MGIVETITAELDSLIDRPGGITADNLVQCPTITALLARGDFEQAFLVIDGIRRRNTSRDVGAAFAHLGGFGYTGNTEERLNTFAVAQHEREPRGAEPPSSRTVRRWSQSGQRILADTIVQASGIEPPTLHLDVLSRGGATLVILPTIYHMHGYVMNDPLLIVVGADSHAVHGYRFEDLELIRENVYQPADALAVDVGFPVHVQLIWHGEVRPTVVTRTIDFPADLIQMSSMTSGAVGLVLYREGQDIETLAELAAELSRLHGEAAEETL</sequence>
<keyword evidence="2" id="KW-1185">Reference proteome</keyword>
<reference evidence="1 2" key="1">
    <citation type="journal article" date="2017" name="Infect. Genet. Evol.">
        <title>The new phylogeny of the genus Mycobacterium: The old and the news.</title>
        <authorList>
            <person name="Tortoli E."/>
            <person name="Fedrizzi T."/>
            <person name="Meehan C.J."/>
            <person name="Trovato A."/>
            <person name="Grottola A."/>
            <person name="Giacobazzi E."/>
            <person name="Serpini G.F."/>
            <person name="Tagliazucchi S."/>
            <person name="Fabio A."/>
            <person name="Bettua C."/>
            <person name="Bertorelli R."/>
            <person name="Frascaro F."/>
            <person name="De Sanctis V."/>
            <person name="Pecorari M."/>
            <person name="Jousson O."/>
            <person name="Segata N."/>
            <person name="Cirillo D.M."/>
        </authorList>
    </citation>
    <scope>NUCLEOTIDE SEQUENCE [LARGE SCALE GENOMIC DNA]</scope>
    <source>
        <strain evidence="1 2">CIP1034565</strain>
    </source>
</reference>
<accession>A0A2G5PG28</accession>
<dbReference type="Proteomes" id="UP000230551">
    <property type="component" value="Unassembled WGS sequence"/>
</dbReference>
<organism evidence="1 2">
    <name type="scientific">Mycolicibacterium brumae</name>
    <dbReference type="NCBI Taxonomy" id="85968"/>
    <lineage>
        <taxon>Bacteria</taxon>
        <taxon>Bacillati</taxon>
        <taxon>Actinomycetota</taxon>
        <taxon>Actinomycetes</taxon>
        <taxon>Mycobacteriales</taxon>
        <taxon>Mycobacteriaceae</taxon>
        <taxon>Mycolicibacterium</taxon>
    </lineage>
</organism>
<comment type="caution">
    <text evidence="1">The sequence shown here is derived from an EMBL/GenBank/DDBJ whole genome shotgun (WGS) entry which is preliminary data.</text>
</comment>
<evidence type="ECO:0000313" key="1">
    <source>
        <dbReference type="EMBL" id="PIB77275.1"/>
    </source>
</evidence>
<dbReference type="EMBL" id="PDCN02000002">
    <property type="protein sequence ID" value="PIB77275.1"/>
    <property type="molecule type" value="Genomic_DNA"/>
</dbReference>